<dbReference type="InterPro" id="IPR013568">
    <property type="entry name" value="SEFIR_dom"/>
</dbReference>
<accession>H3A3L6</accession>
<keyword evidence="3" id="KW-0808">Transferase</keyword>
<dbReference type="GO" id="GO:0043123">
    <property type="term" value="P:positive regulation of canonical NF-kappaB signal transduction"/>
    <property type="evidence" value="ECO:0007669"/>
    <property type="project" value="TreeGrafter"/>
</dbReference>
<dbReference type="PROSITE" id="PS51534">
    <property type="entry name" value="SEFIR"/>
    <property type="match status" value="1"/>
</dbReference>
<dbReference type="eggNOG" id="ENOG502QTXH">
    <property type="taxonomic scope" value="Eukaryota"/>
</dbReference>
<dbReference type="AlphaFoldDB" id="H3A3L6"/>
<evidence type="ECO:0000256" key="3">
    <source>
        <dbReference type="ARBA" id="ARBA00022679"/>
    </source>
</evidence>
<dbReference type="GO" id="GO:0006959">
    <property type="term" value="P:humoral immune response"/>
    <property type="evidence" value="ECO:0007669"/>
    <property type="project" value="TreeGrafter"/>
</dbReference>
<dbReference type="GO" id="GO:0000209">
    <property type="term" value="P:protein polyubiquitination"/>
    <property type="evidence" value="ECO:0007669"/>
    <property type="project" value="UniProtKB-ARBA"/>
</dbReference>
<dbReference type="GO" id="GO:0097400">
    <property type="term" value="P:interleukin-17-mediated signaling pathway"/>
    <property type="evidence" value="ECO:0007669"/>
    <property type="project" value="UniProtKB-ARBA"/>
</dbReference>
<reference evidence="15" key="2">
    <citation type="submission" date="2025-08" db="UniProtKB">
        <authorList>
            <consortium name="Ensembl"/>
        </authorList>
    </citation>
    <scope>IDENTIFICATION</scope>
</reference>
<evidence type="ECO:0000256" key="2">
    <source>
        <dbReference type="ARBA" id="ARBA00012483"/>
    </source>
</evidence>
<dbReference type="GO" id="GO:0038173">
    <property type="term" value="P:interleukin-17A-mediated signaling pathway"/>
    <property type="evidence" value="ECO:0007669"/>
    <property type="project" value="UniProtKB-ARBA"/>
</dbReference>
<dbReference type="Pfam" id="PF08357">
    <property type="entry name" value="SEFIR"/>
    <property type="match status" value="1"/>
</dbReference>
<evidence type="ECO:0000313" key="15">
    <source>
        <dbReference type="Ensembl" id="ENSLACP00000004237.1"/>
    </source>
</evidence>
<dbReference type="EMBL" id="AFYH01102992">
    <property type="status" value="NOT_ANNOTATED_CDS"/>
    <property type="molecule type" value="Genomic_DNA"/>
</dbReference>
<dbReference type="Proteomes" id="UP000008672">
    <property type="component" value="Unassembled WGS sequence"/>
</dbReference>
<dbReference type="HOGENOM" id="CLU_703909_0_0_1"/>
<comment type="subunit">
    <text evidence="6">Interacts with IKBKG/NF-kappa B essential modulator, with CHUK/IKK-alpha and with IKBKB/IKK-beta. Interacts with TRAF6; this interaction is direct. Interacts with IL17RA and IL17RC. Interacts with IL17RB.</text>
</comment>
<dbReference type="InParanoid" id="H3A3L6"/>
<dbReference type="EC" id="2.3.2.27" evidence="2"/>
<dbReference type="InterPro" id="IPR053047">
    <property type="entry name" value="E3_ubiq_ligase_TRAF3IP2"/>
</dbReference>
<organism evidence="15 16">
    <name type="scientific">Latimeria chalumnae</name>
    <name type="common">Coelacanth</name>
    <dbReference type="NCBI Taxonomy" id="7897"/>
    <lineage>
        <taxon>Eukaryota</taxon>
        <taxon>Metazoa</taxon>
        <taxon>Chordata</taxon>
        <taxon>Craniata</taxon>
        <taxon>Vertebrata</taxon>
        <taxon>Euteleostomi</taxon>
        <taxon>Coelacanthiformes</taxon>
        <taxon>Coelacanthidae</taxon>
        <taxon>Latimeria</taxon>
    </lineage>
</organism>
<dbReference type="GO" id="GO:0006954">
    <property type="term" value="P:inflammatory response"/>
    <property type="evidence" value="ECO:0007669"/>
    <property type="project" value="UniProtKB-KW"/>
</dbReference>
<dbReference type="GO" id="GO:0005737">
    <property type="term" value="C:cytoplasm"/>
    <property type="evidence" value="ECO:0007669"/>
    <property type="project" value="UniProtKB-ARBA"/>
</dbReference>
<evidence type="ECO:0000256" key="7">
    <source>
        <dbReference type="ARBA" id="ARBA00073304"/>
    </source>
</evidence>
<keyword evidence="16" id="KW-1185">Reference proteome</keyword>
<dbReference type="Gene3D" id="3.40.50.11530">
    <property type="match status" value="1"/>
</dbReference>
<evidence type="ECO:0000256" key="9">
    <source>
        <dbReference type="ARBA" id="ARBA00076636"/>
    </source>
</evidence>
<name>H3A3L6_LATCH</name>
<dbReference type="PANTHER" id="PTHR34257:SF3">
    <property type="entry name" value="ADAPTER PROTEIN CIKS-RELATED"/>
    <property type="match status" value="1"/>
</dbReference>
<comment type="catalytic activity">
    <reaction evidence="1">
        <text>S-ubiquitinyl-[E2 ubiquitin-conjugating enzyme]-L-cysteine + [acceptor protein]-L-lysine = [E2 ubiquitin-conjugating enzyme]-L-cysteine + N(6)-ubiquitinyl-[acceptor protein]-L-lysine.</text>
        <dbReference type="EC" id="2.3.2.27"/>
    </reaction>
</comment>
<feature type="region of interest" description="Disordered" evidence="13">
    <location>
        <begin position="1"/>
        <end position="23"/>
    </location>
</feature>
<gene>
    <name evidence="15" type="primary">TRAF3IP2L</name>
</gene>
<dbReference type="Bgee" id="ENSLACG00000003771">
    <property type="expression patterns" value="Expressed in pelvic fin and 4 other cell types or tissues"/>
</dbReference>
<dbReference type="EMBL" id="AFYH01102995">
    <property type="status" value="NOT_ANNOTATED_CDS"/>
    <property type="molecule type" value="Genomic_DNA"/>
</dbReference>
<dbReference type="FunFam" id="3.40.50.11530:FF:000007">
    <property type="entry name" value="adapter protein CIKS isoform X3"/>
    <property type="match status" value="1"/>
</dbReference>
<evidence type="ECO:0000256" key="10">
    <source>
        <dbReference type="ARBA" id="ARBA00078387"/>
    </source>
</evidence>
<evidence type="ECO:0000313" key="16">
    <source>
        <dbReference type="Proteomes" id="UP000008672"/>
    </source>
</evidence>
<evidence type="ECO:0000256" key="11">
    <source>
        <dbReference type="ARBA" id="ARBA00078673"/>
    </source>
</evidence>
<evidence type="ECO:0000256" key="6">
    <source>
        <dbReference type="ARBA" id="ARBA00064316"/>
    </source>
</evidence>
<reference evidence="15" key="3">
    <citation type="submission" date="2025-09" db="UniProtKB">
        <authorList>
            <consortium name="Ensembl"/>
        </authorList>
    </citation>
    <scope>IDENTIFICATION</scope>
</reference>
<dbReference type="GO" id="GO:0061630">
    <property type="term" value="F:ubiquitin protein ligase activity"/>
    <property type="evidence" value="ECO:0007669"/>
    <property type="project" value="UniProtKB-EC"/>
</dbReference>
<evidence type="ECO:0000259" key="14">
    <source>
        <dbReference type="PROSITE" id="PS51534"/>
    </source>
</evidence>
<reference evidence="16" key="1">
    <citation type="submission" date="2011-08" db="EMBL/GenBank/DDBJ databases">
        <title>The draft genome of Latimeria chalumnae.</title>
        <authorList>
            <person name="Di Palma F."/>
            <person name="Alfoldi J."/>
            <person name="Johnson J."/>
            <person name="Berlin A."/>
            <person name="Gnerre S."/>
            <person name="Jaffe D."/>
            <person name="MacCallum I."/>
            <person name="Young S."/>
            <person name="Walker B.J."/>
            <person name="Lander E."/>
            <person name="Lindblad-Toh K."/>
        </authorList>
    </citation>
    <scope>NUCLEOTIDE SEQUENCE [LARGE SCALE GENOMIC DNA]</scope>
    <source>
        <strain evidence="16">Wild caught</strain>
    </source>
</reference>
<dbReference type="EMBL" id="AFYH01102994">
    <property type="status" value="NOT_ANNOTATED_CDS"/>
    <property type="molecule type" value="Genomic_DNA"/>
</dbReference>
<dbReference type="EMBL" id="AFYH01102996">
    <property type="status" value="NOT_ANNOTATED_CDS"/>
    <property type="molecule type" value="Genomic_DNA"/>
</dbReference>
<feature type="domain" description="SEFIR" evidence="14">
    <location>
        <begin position="224"/>
        <end position="368"/>
    </location>
</feature>
<keyword evidence="4" id="KW-0833">Ubl conjugation pathway</keyword>
<protein>
    <recommendedName>
        <fullName evidence="7">E3 ubiquitin ligase TRAF3IP2</fullName>
        <ecNumber evidence="2">2.3.2.27</ecNumber>
    </recommendedName>
    <alternativeName>
        <fullName evidence="8">Adapter protein CIKS</fullName>
    </alternativeName>
    <alternativeName>
        <fullName evidence="9">Connection to IKK and SAPK/JNK</fullName>
    </alternativeName>
    <alternativeName>
        <fullName evidence="12">E3 ubiquitin-protein ligase CIKS</fullName>
    </alternativeName>
    <alternativeName>
        <fullName evidence="10">Nuclear factor NF-kappa-B activator 1</fullName>
    </alternativeName>
    <alternativeName>
        <fullName evidence="11">TRAF3-interacting protein 2</fullName>
    </alternativeName>
</protein>
<evidence type="ECO:0000256" key="13">
    <source>
        <dbReference type="SAM" id="MobiDB-lite"/>
    </source>
</evidence>
<evidence type="ECO:0000256" key="12">
    <source>
        <dbReference type="ARBA" id="ARBA00080040"/>
    </source>
</evidence>
<evidence type="ECO:0000256" key="1">
    <source>
        <dbReference type="ARBA" id="ARBA00000900"/>
    </source>
</evidence>
<evidence type="ECO:0000256" key="5">
    <source>
        <dbReference type="ARBA" id="ARBA00023198"/>
    </source>
</evidence>
<proteinExistence type="predicted"/>
<evidence type="ECO:0000256" key="4">
    <source>
        <dbReference type="ARBA" id="ARBA00022786"/>
    </source>
</evidence>
<keyword evidence="5" id="KW-0395">Inflammatory response</keyword>
<sequence>MTTTTHLKSHTESFTSFEGTSPVGSYSREYVPLHFPRHIAQTSECSKECLTDHSRNVYTANLPCGASHCCSCPDDHAAACQIPGFPNRAFSSVYCGHQQSRSPHEDFSVQRPNYGDFRQNFPPSGLQGYSLGVSHLTQPQTLISCNPRINHPRVSQNPHHAGVLVFNPANEIFPPTPRRGPTYYQNREPDAFPYSGQVSGARTLPSTDSANSSGVFSLPLPPQQRKVFVTYTADDDKHVRAIINFVGLLIANGFETRLDVFEQNFRSISKIDFMEQFLNDKEYLIIVVISPKYHETVTSHNLVLRNDESALNAVYIYKQLQNEFIQNGSKNFRFVPILFPGATMKHVPPWLQNTHVYRWPQQTQDILRRLMRLEKYNPPPIGELPTIVSIPI</sequence>
<evidence type="ECO:0000256" key="8">
    <source>
        <dbReference type="ARBA" id="ARBA00075327"/>
    </source>
</evidence>
<dbReference type="PANTHER" id="PTHR34257">
    <property type="entry name" value="ADAPTER PROTEIN CIKS"/>
    <property type="match status" value="1"/>
</dbReference>
<dbReference type="GeneTree" id="ENSGT00940000164855"/>
<dbReference type="Ensembl" id="ENSLACT00000004274.1">
    <property type="protein sequence ID" value="ENSLACP00000004237.1"/>
    <property type="gene ID" value="ENSLACG00000003771.1"/>
</dbReference>
<dbReference type="EMBL" id="AFYH01102993">
    <property type="status" value="NOT_ANNOTATED_CDS"/>
    <property type="molecule type" value="Genomic_DNA"/>
</dbReference>
<dbReference type="STRING" id="7897.ENSLACP00000004237"/>